<dbReference type="RefSeq" id="WP_267267711.1">
    <property type="nucleotide sequence ID" value="NZ_JAOVZW010000051.1"/>
</dbReference>
<proteinExistence type="predicted"/>
<evidence type="ECO:0000313" key="1">
    <source>
        <dbReference type="EMBL" id="MCX8526489.1"/>
    </source>
</evidence>
<reference evidence="1" key="1">
    <citation type="submission" date="2022-10" db="EMBL/GenBank/DDBJ databases">
        <title>Chryseobacterium sp. nov., a novel bacterial species.</title>
        <authorList>
            <person name="Cao Y."/>
        </authorList>
    </citation>
    <scope>NUCLEOTIDE SEQUENCE</scope>
    <source>
        <strain evidence="1">CCTCC AB2015118</strain>
    </source>
</reference>
<dbReference type="Proteomes" id="UP001073122">
    <property type="component" value="Unassembled WGS sequence"/>
</dbReference>
<organism evidence="1 2">
    <name type="scientific">Chryseobacterium formosus</name>
    <dbReference type="NCBI Taxonomy" id="1537363"/>
    <lineage>
        <taxon>Bacteria</taxon>
        <taxon>Pseudomonadati</taxon>
        <taxon>Bacteroidota</taxon>
        <taxon>Flavobacteriia</taxon>
        <taxon>Flavobacteriales</taxon>
        <taxon>Weeksellaceae</taxon>
        <taxon>Chryseobacterium group</taxon>
        <taxon>Chryseobacterium</taxon>
    </lineage>
</organism>
<dbReference type="EMBL" id="JAOVZW010000051">
    <property type="protein sequence ID" value="MCX8526489.1"/>
    <property type="molecule type" value="Genomic_DNA"/>
</dbReference>
<accession>A0ABT3XXT8</accession>
<comment type="caution">
    <text evidence="1">The sequence shown here is derived from an EMBL/GenBank/DDBJ whole genome shotgun (WGS) entry which is preliminary data.</text>
</comment>
<protein>
    <submittedName>
        <fullName evidence="1">Uncharacterized protein</fullName>
    </submittedName>
</protein>
<sequence>FYRKTNNKPLDKLTIMVISKEGVFALVIDNSTLFYNMGGEMMTNREDIEQKYYGNLKKKANVTYNDIIKQVAKVLPSYGISLYKANSGLTNWSKMTYNPTTNLVDEIPCN</sequence>
<name>A0ABT3XXT8_9FLAO</name>
<evidence type="ECO:0000313" key="2">
    <source>
        <dbReference type="Proteomes" id="UP001073122"/>
    </source>
</evidence>
<keyword evidence="2" id="KW-1185">Reference proteome</keyword>
<feature type="non-terminal residue" evidence="1">
    <location>
        <position position="1"/>
    </location>
</feature>
<gene>
    <name evidence="1" type="ORF">OF897_21480</name>
</gene>